<proteinExistence type="predicted"/>
<feature type="transmembrane region" description="Helical" evidence="1">
    <location>
        <begin position="14"/>
        <end position="34"/>
    </location>
</feature>
<accession>A0A6M2E049</accession>
<keyword evidence="1" id="KW-1133">Transmembrane helix</keyword>
<keyword evidence="1" id="KW-0472">Membrane</keyword>
<reference evidence="2" key="1">
    <citation type="submission" date="2020-03" db="EMBL/GenBank/DDBJ databases">
        <title>Transcriptomic Profiling of the Digestive Tract of the Rat Flea, Xenopsylla cheopis, Following Blood Feeding and Infection with Yersinia pestis.</title>
        <authorList>
            <person name="Bland D.M."/>
            <person name="Martens C.A."/>
            <person name="Virtaneva K."/>
            <person name="Kanakabandi K."/>
            <person name="Long D."/>
            <person name="Rosenke R."/>
            <person name="Saturday G.A."/>
            <person name="Hoyt F.H."/>
            <person name="Bruno D.P."/>
            <person name="Ribeiro J.M.C."/>
            <person name="Hinnebusch J."/>
        </authorList>
    </citation>
    <scope>NUCLEOTIDE SEQUENCE</scope>
</reference>
<keyword evidence="1" id="KW-0812">Transmembrane</keyword>
<evidence type="ECO:0000256" key="1">
    <source>
        <dbReference type="SAM" id="Phobius"/>
    </source>
</evidence>
<name>A0A6M2E049_XENCH</name>
<organism evidence="2">
    <name type="scientific">Xenopsylla cheopis</name>
    <name type="common">Oriental rat flea</name>
    <name type="synonym">Pulex cheopis</name>
    <dbReference type="NCBI Taxonomy" id="163159"/>
    <lineage>
        <taxon>Eukaryota</taxon>
        <taxon>Metazoa</taxon>
        <taxon>Ecdysozoa</taxon>
        <taxon>Arthropoda</taxon>
        <taxon>Hexapoda</taxon>
        <taxon>Insecta</taxon>
        <taxon>Pterygota</taxon>
        <taxon>Neoptera</taxon>
        <taxon>Endopterygota</taxon>
        <taxon>Siphonaptera</taxon>
        <taxon>Pulicidae</taxon>
        <taxon>Xenopsyllinae</taxon>
        <taxon>Xenopsylla</taxon>
    </lineage>
</organism>
<dbReference type="EMBL" id="GIIL01007977">
    <property type="protein sequence ID" value="NOV51703.1"/>
    <property type="molecule type" value="Transcribed_RNA"/>
</dbReference>
<protein>
    <submittedName>
        <fullName evidence="2">Putative secreted protein</fullName>
    </submittedName>
</protein>
<dbReference type="AlphaFoldDB" id="A0A6M2E049"/>
<evidence type="ECO:0000313" key="2">
    <source>
        <dbReference type="EMBL" id="NOV51703.1"/>
    </source>
</evidence>
<sequence>MVDAAKLHIPVRSVSQLFCAMLISLCQCVWYPLVHLLNLANLRKVSQYRCMVNFHPDSKFPRGYGWIRFH</sequence>